<dbReference type="RefSeq" id="WP_418159668.1">
    <property type="nucleotide sequence ID" value="NZ_JBBLZC010000010.1"/>
</dbReference>
<dbReference type="SUPFAM" id="SSF47384">
    <property type="entry name" value="Homodimeric domain of signal transducing histidine kinase"/>
    <property type="match status" value="1"/>
</dbReference>
<dbReference type="PANTHER" id="PTHR43711:SF26">
    <property type="entry name" value="SENSOR HISTIDINE KINASE RCSC"/>
    <property type="match status" value="1"/>
</dbReference>
<dbReference type="InterPro" id="IPR004358">
    <property type="entry name" value="Sig_transdc_His_kin-like_C"/>
</dbReference>
<keyword evidence="11" id="KW-0067">ATP-binding</keyword>
<dbReference type="Pfam" id="PF00512">
    <property type="entry name" value="HisKA"/>
    <property type="match status" value="1"/>
</dbReference>
<keyword evidence="8" id="KW-0472">Membrane</keyword>
<dbReference type="GO" id="GO:0005524">
    <property type="term" value="F:ATP binding"/>
    <property type="evidence" value="ECO:0007669"/>
    <property type="project" value="UniProtKB-KW"/>
</dbReference>
<dbReference type="PRINTS" id="PR00344">
    <property type="entry name" value="BCTRLSENSOR"/>
</dbReference>
<dbReference type="InterPro" id="IPR005467">
    <property type="entry name" value="His_kinase_dom"/>
</dbReference>
<evidence type="ECO:0000256" key="7">
    <source>
        <dbReference type="ARBA" id="ARBA00023012"/>
    </source>
</evidence>
<keyword evidence="8" id="KW-1133">Transmembrane helix</keyword>
<dbReference type="SUPFAM" id="SSF55874">
    <property type="entry name" value="ATPase domain of HSP90 chaperone/DNA topoisomerase II/histidine kinase"/>
    <property type="match status" value="1"/>
</dbReference>
<feature type="transmembrane region" description="Helical" evidence="8">
    <location>
        <begin position="325"/>
        <end position="346"/>
    </location>
</feature>
<evidence type="ECO:0000313" key="12">
    <source>
        <dbReference type="Proteomes" id="UP001375743"/>
    </source>
</evidence>
<dbReference type="InterPro" id="IPR038188">
    <property type="entry name" value="TorS_sensor_sf"/>
</dbReference>
<comment type="subcellular location">
    <subcellularLocation>
        <location evidence="2">Membrane</location>
    </subcellularLocation>
</comment>
<dbReference type="Gene3D" id="1.10.287.130">
    <property type="match status" value="1"/>
</dbReference>
<reference evidence="11 12" key="1">
    <citation type="submission" date="2024-01" db="EMBL/GenBank/DDBJ databases">
        <title>Multi-omics insights into the function and evolution of sodium benzoate biodegradation pathways in Benzoatithermus flavus gen. nov., sp. nov. from hot spring.</title>
        <authorList>
            <person name="Hu C.-J."/>
            <person name="Li W.-J."/>
        </authorList>
    </citation>
    <scope>NUCLEOTIDE SEQUENCE [LARGE SCALE GENOMIC DNA]</scope>
    <source>
        <strain evidence="11 12">SYSU G07066</strain>
    </source>
</reference>
<dbReference type="SMART" id="SM00387">
    <property type="entry name" value="HATPase_c"/>
    <property type="match status" value="1"/>
</dbReference>
<evidence type="ECO:0000259" key="9">
    <source>
        <dbReference type="PROSITE" id="PS50109"/>
    </source>
</evidence>
<protein>
    <recommendedName>
        <fullName evidence="3">histidine kinase</fullName>
        <ecNumber evidence="3">2.7.13.3</ecNumber>
    </recommendedName>
</protein>
<dbReference type="Pfam" id="PF02518">
    <property type="entry name" value="HATPase_c"/>
    <property type="match status" value="1"/>
</dbReference>
<gene>
    <name evidence="11" type="ORF">U1T56_11720</name>
</gene>
<dbReference type="InterPro" id="IPR003660">
    <property type="entry name" value="HAMP_dom"/>
</dbReference>
<dbReference type="CDD" id="cd06225">
    <property type="entry name" value="HAMP"/>
    <property type="match status" value="1"/>
</dbReference>
<dbReference type="InterPro" id="IPR036097">
    <property type="entry name" value="HisK_dim/P_sf"/>
</dbReference>
<dbReference type="SUPFAM" id="SSF55785">
    <property type="entry name" value="PYP-like sensor domain (PAS domain)"/>
    <property type="match status" value="1"/>
</dbReference>
<dbReference type="InterPro" id="IPR050736">
    <property type="entry name" value="Sensor_HK_Regulatory"/>
</dbReference>
<evidence type="ECO:0000256" key="1">
    <source>
        <dbReference type="ARBA" id="ARBA00000085"/>
    </source>
</evidence>
<evidence type="ECO:0000256" key="5">
    <source>
        <dbReference type="ARBA" id="ARBA00022679"/>
    </source>
</evidence>
<evidence type="ECO:0000256" key="6">
    <source>
        <dbReference type="ARBA" id="ARBA00022777"/>
    </source>
</evidence>
<keyword evidence="6" id="KW-0418">Kinase</keyword>
<keyword evidence="7" id="KW-0902">Two-component regulatory system</keyword>
<evidence type="ECO:0000259" key="10">
    <source>
        <dbReference type="PROSITE" id="PS50885"/>
    </source>
</evidence>
<name>A0ABU8XV43_9PROT</name>
<feature type="domain" description="Histidine kinase" evidence="9">
    <location>
        <begin position="548"/>
        <end position="767"/>
    </location>
</feature>
<evidence type="ECO:0000256" key="8">
    <source>
        <dbReference type="SAM" id="Phobius"/>
    </source>
</evidence>
<dbReference type="InterPro" id="IPR036890">
    <property type="entry name" value="HATPase_C_sf"/>
</dbReference>
<dbReference type="Pfam" id="PF12860">
    <property type="entry name" value="PAS_7"/>
    <property type="match status" value="1"/>
</dbReference>
<dbReference type="Gene3D" id="3.30.450.20">
    <property type="entry name" value="PAS domain"/>
    <property type="match status" value="1"/>
</dbReference>
<dbReference type="CDD" id="cd00082">
    <property type="entry name" value="HisKA"/>
    <property type="match status" value="1"/>
</dbReference>
<dbReference type="Gene3D" id="3.30.565.10">
    <property type="entry name" value="Histidine kinase-like ATPase, C-terminal domain"/>
    <property type="match status" value="1"/>
</dbReference>
<evidence type="ECO:0000313" key="11">
    <source>
        <dbReference type="EMBL" id="MEK0083822.1"/>
    </source>
</evidence>
<dbReference type="Pfam" id="PF00672">
    <property type="entry name" value="HAMP"/>
    <property type="match status" value="1"/>
</dbReference>
<dbReference type="Gene3D" id="1.20.58.920">
    <property type="match status" value="1"/>
</dbReference>
<dbReference type="SMART" id="SM00304">
    <property type="entry name" value="HAMP"/>
    <property type="match status" value="1"/>
</dbReference>
<comment type="caution">
    <text evidence="11">The sequence shown here is derived from an EMBL/GenBank/DDBJ whole genome shotgun (WGS) entry which is preliminary data.</text>
</comment>
<evidence type="ECO:0000256" key="4">
    <source>
        <dbReference type="ARBA" id="ARBA00022553"/>
    </source>
</evidence>
<keyword evidence="8" id="KW-0812">Transmembrane</keyword>
<dbReference type="InterPro" id="IPR003594">
    <property type="entry name" value="HATPase_dom"/>
</dbReference>
<dbReference type="SUPFAM" id="SSF158472">
    <property type="entry name" value="HAMP domain-like"/>
    <property type="match status" value="1"/>
</dbReference>
<feature type="domain" description="HAMP" evidence="10">
    <location>
        <begin position="348"/>
        <end position="400"/>
    </location>
</feature>
<dbReference type="InterPro" id="IPR035965">
    <property type="entry name" value="PAS-like_dom_sf"/>
</dbReference>
<keyword evidence="11" id="KW-0547">Nucleotide-binding</keyword>
<dbReference type="PROSITE" id="PS50885">
    <property type="entry name" value="HAMP"/>
    <property type="match status" value="1"/>
</dbReference>
<dbReference type="Gene3D" id="6.10.340.10">
    <property type="match status" value="1"/>
</dbReference>
<dbReference type="Pfam" id="PF21689">
    <property type="entry name" value="TorS_sensor_domain"/>
    <property type="match status" value="1"/>
</dbReference>
<comment type="catalytic activity">
    <reaction evidence="1">
        <text>ATP + protein L-histidine = ADP + protein N-phospho-L-histidine.</text>
        <dbReference type="EC" id="2.7.13.3"/>
    </reaction>
</comment>
<dbReference type="PANTHER" id="PTHR43711">
    <property type="entry name" value="TWO-COMPONENT HISTIDINE KINASE"/>
    <property type="match status" value="1"/>
</dbReference>
<dbReference type="Proteomes" id="UP001375743">
    <property type="component" value="Unassembled WGS sequence"/>
</dbReference>
<dbReference type="InterPro" id="IPR003661">
    <property type="entry name" value="HisK_dim/P_dom"/>
</dbReference>
<organism evidence="11 12">
    <name type="scientific">Benzoatithermus flavus</name>
    <dbReference type="NCBI Taxonomy" id="3108223"/>
    <lineage>
        <taxon>Bacteria</taxon>
        <taxon>Pseudomonadati</taxon>
        <taxon>Pseudomonadota</taxon>
        <taxon>Alphaproteobacteria</taxon>
        <taxon>Geminicoccales</taxon>
        <taxon>Geminicoccaceae</taxon>
        <taxon>Benzoatithermus</taxon>
    </lineage>
</organism>
<proteinExistence type="predicted"/>
<dbReference type="SMART" id="SM00388">
    <property type="entry name" value="HisKA"/>
    <property type="match status" value="1"/>
</dbReference>
<sequence>MPGSVSVRWRFLLAFLGVSAFALLAAAAAMWAFLLLGRVVERTTERRAPAALASLELSRQAERIVAAAPALLAVATESAREEVASGIRLQLDGLEVLLVDLRGTAPNAAVLGAIEPAVAGLGRNLDALDALVAERLASAGHKEELLRRLSAAIVGAQRLVTPGILVLDSELAAWRRTGGTGEPLARAIAGFVPLQKAQLEIAAINDGLLKAAAAPAPADLPLLSFPLKRSLYALEALAPDLEPSLQGRFLERVHELGTLVAGSDSLPAARERELDVLGRGARLLAENATLSRGLTEAVDRLVAAGKADIAAAGSEARAVRRLSTVVLATVVLASLLSSGLIVWRYVDRDLVGRLKALSSSMLRIAGGDLAAPLPPASGDEIGRMAEALRVFRDTALEVEEQRLRERQVVLDTIDYGVMILDPALRVRIHNRAFVDLSGVGEDLLRTRPHFRQVMEAARAAGIYDVPDEGWKAYAGMRLAELAAGTVAPREWRLADGRVFEYQCVPLPDGGRMLTYFDLTRLKQAEAELRAAKEQAELASRAKSDFLAAMSHELRTPLNAIIGITEMLQEDAAEEGRTELEEPLGRILRAGRLLLELINEALDLAKIEAGKFELHLETVDLDALLEDVVETAEPLAEKNRNRLVLERPARLGRVVADPMRLRQIVLNLVSNACKFTEAGLVRLEVCRRPDGFVQLTVQDTGIGIAPERMDRLFREFSQAGTSGQHRDGGTGLGLAISRRLARLMGGDIAVESEPGRGSLFTVRVPARAVEPFETA</sequence>
<evidence type="ECO:0000256" key="3">
    <source>
        <dbReference type="ARBA" id="ARBA00012438"/>
    </source>
</evidence>
<dbReference type="CDD" id="cd16922">
    <property type="entry name" value="HATPase_EvgS-ArcB-TorS-like"/>
    <property type="match status" value="1"/>
</dbReference>
<keyword evidence="5" id="KW-0808">Transferase</keyword>
<dbReference type="PROSITE" id="PS50109">
    <property type="entry name" value="HIS_KIN"/>
    <property type="match status" value="1"/>
</dbReference>
<keyword evidence="4" id="KW-0597">Phosphoprotein</keyword>
<dbReference type="EMBL" id="JBBLZC010000010">
    <property type="protein sequence ID" value="MEK0083822.1"/>
    <property type="molecule type" value="Genomic_DNA"/>
</dbReference>
<keyword evidence="12" id="KW-1185">Reference proteome</keyword>
<accession>A0ABU8XV43</accession>
<evidence type="ECO:0000256" key="2">
    <source>
        <dbReference type="ARBA" id="ARBA00004370"/>
    </source>
</evidence>
<feature type="transmembrane region" description="Helical" evidence="8">
    <location>
        <begin position="12"/>
        <end position="37"/>
    </location>
</feature>
<dbReference type="EC" id="2.7.13.3" evidence="3"/>